<dbReference type="SUPFAM" id="SSF54909">
    <property type="entry name" value="Dimeric alpha+beta barrel"/>
    <property type="match status" value="1"/>
</dbReference>
<dbReference type="InterPro" id="IPR011008">
    <property type="entry name" value="Dimeric_a/b-barrel"/>
</dbReference>
<keyword evidence="3" id="KW-1185">Reference proteome</keyword>
<proteinExistence type="predicted"/>
<name>A0ABU2N596_9PSEU</name>
<dbReference type="Pfam" id="PF11695">
    <property type="entry name" value="DUF3291"/>
    <property type="match status" value="1"/>
</dbReference>
<dbReference type="EMBL" id="JAVREJ010000003">
    <property type="protein sequence ID" value="MDT0349100.1"/>
    <property type="molecule type" value="Genomic_DNA"/>
</dbReference>
<comment type="caution">
    <text evidence="2">The sequence shown here is derived from an EMBL/GenBank/DDBJ whole genome shotgun (WGS) entry which is preliminary data.</text>
</comment>
<feature type="domain" description="DUF3291" evidence="1">
    <location>
        <begin position="4"/>
        <end position="141"/>
    </location>
</feature>
<evidence type="ECO:0000313" key="2">
    <source>
        <dbReference type="EMBL" id="MDT0349100.1"/>
    </source>
</evidence>
<protein>
    <submittedName>
        <fullName evidence="2">DUF3291 domain-containing protein</fullName>
    </submittedName>
</protein>
<evidence type="ECO:0000259" key="1">
    <source>
        <dbReference type="Pfam" id="PF11695"/>
    </source>
</evidence>
<dbReference type="RefSeq" id="WP_311555079.1">
    <property type="nucleotide sequence ID" value="NZ_JAVREJ010000003.1"/>
</dbReference>
<gene>
    <name evidence="2" type="ORF">RM445_06125</name>
</gene>
<reference evidence="3" key="1">
    <citation type="submission" date="2023-07" db="EMBL/GenBank/DDBJ databases">
        <title>30 novel species of actinomycetes from the DSMZ collection.</title>
        <authorList>
            <person name="Nouioui I."/>
        </authorList>
    </citation>
    <scope>NUCLEOTIDE SEQUENCE [LARGE SCALE GENOMIC DNA]</scope>
    <source>
        <strain evidence="3">DSM 45834</strain>
    </source>
</reference>
<sequence length="165" mass="18827">MYHLAQVNVARMLAPLDDPIMREFVAAIGRIERLAAASPGFLWRLADEGGHGVCVQPDEGGPVFVNVTLWRDYDSLHVFTYRSPHADHLKRRSRWFAATPQPSTALWWVPDGARPSLDEALLRLQFLRRYGPTPRAFSLRRRFDPDGRPVGRRRLASGYVRHVQG</sequence>
<evidence type="ECO:0000313" key="3">
    <source>
        <dbReference type="Proteomes" id="UP001183202"/>
    </source>
</evidence>
<organism evidence="2 3">
    <name type="scientific">Pseudonocardia charpentierae</name>
    <dbReference type="NCBI Taxonomy" id="3075545"/>
    <lineage>
        <taxon>Bacteria</taxon>
        <taxon>Bacillati</taxon>
        <taxon>Actinomycetota</taxon>
        <taxon>Actinomycetes</taxon>
        <taxon>Pseudonocardiales</taxon>
        <taxon>Pseudonocardiaceae</taxon>
        <taxon>Pseudonocardia</taxon>
    </lineage>
</organism>
<dbReference type="InterPro" id="IPR021708">
    <property type="entry name" value="DUF3291"/>
</dbReference>
<dbReference type="Proteomes" id="UP001183202">
    <property type="component" value="Unassembled WGS sequence"/>
</dbReference>
<accession>A0ABU2N596</accession>